<dbReference type="PANTHER" id="PTHR10666">
    <property type="entry name" value="UBIQUITIN"/>
    <property type="match status" value="1"/>
</dbReference>
<evidence type="ECO:0000313" key="3">
    <source>
        <dbReference type="EMBL" id="CAD8895126.1"/>
    </source>
</evidence>
<dbReference type="Pfam" id="PF00240">
    <property type="entry name" value="ubiquitin"/>
    <property type="match status" value="1"/>
</dbReference>
<dbReference type="PRINTS" id="PR00348">
    <property type="entry name" value="UBIQUITIN"/>
</dbReference>
<gene>
    <name evidence="2" type="ORF">CHYS00102_LOCUS22339</name>
    <name evidence="3" type="ORF">CHYS00102_LOCUS22340</name>
</gene>
<dbReference type="AlphaFoldDB" id="A0A6U5JLI7"/>
<name>A0A6U5JLI7_9STRA</name>
<reference evidence="2" key="1">
    <citation type="submission" date="2021-01" db="EMBL/GenBank/DDBJ databases">
        <authorList>
            <person name="Corre E."/>
            <person name="Pelletier E."/>
            <person name="Niang G."/>
            <person name="Scheremetjew M."/>
            <person name="Finn R."/>
            <person name="Kale V."/>
            <person name="Holt S."/>
            <person name="Cochrane G."/>
            <person name="Meng A."/>
            <person name="Brown T."/>
            <person name="Cohen L."/>
        </authorList>
    </citation>
    <scope>NUCLEOTIDE SEQUENCE</scope>
    <source>
        <strain evidence="2">308</strain>
    </source>
</reference>
<dbReference type="Gene3D" id="3.10.20.90">
    <property type="entry name" value="Phosphatidylinositol 3-kinase Catalytic Subunit, Chain A, domain 1"/>
    <property type="match status" value="1"/>
</dbReference>
<evidence type="ECO:0000259" key="1">
    <source>
        <dbReference type="PROSITE" id="PS50053"/>
    </source>
</evidence>
<accession>A0A6U5JLI7</accession>
<dbReference type="EMBL" id="HBFR01030745">
    <property type="protein sequence ID" value="CAD8895125.1"/>
    <property type="molecule type" value="Transcribed_RNA"/>
</dbReference>
<proteinExistence type="predicted"/>
<sequence length="272" mass="30823">MVLSSPSLANISSISHSFSNSYATSGTKGWWCVPKSSDELFKKPSSNKNAAALLARCMRSHGWSFEYARRALGGYRLFLDLKKNMEDWEGVLLQPSYAVEKVWVSHILDTKNYFQDTTSLCGREIIYDPDAALDPAVRQSRVGTTKIALKALFGVGIDDQIWDFNRNTLPEDVECREEDVETLPFKKENLLVYVKDLSSGGTISANVHPHQLIYDLKEIIQEQKDLSPTNQRLVFEGNELDDGATFNDYEIKDKSTIYLILQVVGKDMKYFN</sequence>
<dbReference type="InterPro" id="IPR029071">
    <property type="entry name" value="Ubiquitin-like_domsf"/>
</dbReference>
<dbReference type="PROSITE" id="PS50053">
    <property type="entry name" value="UBIQUITIN_2"/>
    <property type="match status" value="1"/>
</dbReference>
<evidence type="ECO:0000313" key="2">
    <source>
        <dbReference type="EMBL" id="CAD8895125.1"/>
    </source>
</evidence>
<dbReference type="InterPro" id="IPR000626">
    <property type="entry name" value="Ubiquitin-like_dom"/>
</dbReference>
<feature type="domain" description="Ubiquitin-like" evidence="1">
    <location>
        <begin position="190"/>
        <end position="266"/>
    </location>
</feature>
<dbReference type="SUPFAM" id="SSF54236">
    <property type="entry name" value="Ubiquitin-like"/>
    <property type="match status" value="1"/>
</dbReference>
<organism evidence="2">
    <name type="scientific">Corethron hystrix</name>
    <dbReference type="NCBI Taxonomy" id="216773"/>
    <lineage>
        <taxon>Eukaryota</taxon>
        <taxon>Sar</taxon>
        <taxon>Stramenopiles</taxon>
        <taxon>Ochrophyta</taxon>
        <taxon>Bacillariophyta</taxon>
        <taxon>Coscinodiscophyceae</taxon>
        <taxon>Corethrophycidae</taxon>
        <taxon>Corethrales</taxon>
        <taxon>Corethraceae</taxon>
        <taxon>Corethron</taxon>
    </lineage>
</organism>
<dbReference type="CDD" id="cd17039">
    <property type="entry name" value="Ubl_ubiquitin_like"/>
    <property type="match status" value="1"/>
</dbReference>
<dbReference type="InterPro" id="IPR019956">
    <property type="entry name" value="Ubiquitin_dom"/>
</dbReference>
<dbReference type="InterPro" id="IPR050158">
    <property type="entry name" value="Ubiquitin_ubiquitin-like"/>
</dbReference>
<dbReference type="EMBL" id="HBFR01030746">
    <property type="protein sequence ID" value="CAD8895126.1"/>
    <property type="molecule type" value="Transcribed_RNA"/>
</dbReference>
<dbReference type="SMART" id="SM00213">
    <property type="entry name" value="UBQ"/>
    <property type="match status" value="1"/>
</dbReference>
<protein>
    <recommendedName>
        <fullName evidence="1">Ubiquitin-like domain-containing protein</fullName>
    </recommendedName>
</protein>